<accession>A0A3B0SQZ9</accession>
<dbReference type="EMBL" id="UOEH01000395">
    <property type="protein sequence ID" value="VAW03437.1"/>
    <property type="molecule type" value="Genomic_DNA"/>
</dbReference>
<gene>
    <name evidence="2" type="ORF">MNBD_ALPHA05-321</name>
</gene>
<evidence type="ECO:0000256" key="1">
    <source>
        <dbReference type="SAM" id="MobiDB-lite"/>
    </source>
</evidence>
<proteinExistence type="predicted"/>
<evidence type="ECO:0008006" key="3">
    <source>
        <dbReference type="Google" id="ProtNLM"/>
    </source>
</evidence>
<dbReference type="InterPro" id="IPR011990">
    <property type="entry name" value="TPR-like_helical_dom_sf"/>
</dbReference>
<organism evidence="2">
    <name type="scientific">hydrothermal vent metagenome</name>
    <dbReference type="NCBI Taxonomy" id="652676"/>
    <lineage>
        <taxon>unclassified sequences</taxon>
        <taxon>metagenomes</taxon>
        <taxon>ecological metagenomes</taxon>
    </lineage>
</organism>
<protein>
    <recommendedName>
        <fullName evidence="3">TPR domain protein, component of TonB system</fullName>
    </recommendedName>
</protein>
<dbReference type="AlphaFoldDB" id="A0A3B0SQZ9"/>
<name>A0A3B0SQZ9_9ZZZZ</name>
<dbReference type="SUPFAM" id="SSF48452">
    <property type="entry name" value="TPR-like"/>
    <property type="match status" value="1"/>
</dbReference>
<dbReference type="Gene3D" id="1.25.40.10">
    <property type="entry name" value="Tetratricopeptide repeat domain"/>
    <property type="match status" value="2"/>
</dbReference>
<feature type="compositionally biased region" description="Acidic residues" evidence="1">
    <location>
        <begin position="507"/>
        <end position="522"/>
    </location>
</feature>
<reference evidence="2" key="1">
    <citation type="submission" date="2018-06" db="EMBL/GenBank/DDBJ databases">
        <authorList>
            <person name="Zhirakovskaya E."/>
        </authorList>
    </citation>
    <scope>NUCLEOTIDE SEQUENCE</scope>
</reference>
<sequence length="522" mass="57846">MFKMRWKFAKVFITASAVALAVATASTPAMAQQCAADEGGASKTLNTRVAQALGAIYEQMQAEQYTEALAALNQLIAQRGDSMKGFDKATTYELRGSVKASMEDYRGAQRDFQVALDTNELSISRNNNLRYFISQISFQLEDFQGAIRGLNAWIRDAKACGDKVDSNAYYLLAAAYVQLTPPNYRAAVQPAEQAIAVATEPKKGYYDLANLVYSETNASAKRMALLEKMVNYWPGQKGYWTQLSGAYSTAKKDRDAFSVLEVAYRAGLLSKESELKTLVQYYSFFDNPYRGAKMLEREMAAGNIKRTKDNLVLLSQLWSQAREHKKSIPILREAARGAKKGDLSYRLGQVLLADEQYARAQTALEGALNKGGMSRKNTGDAWLLLGTARFSQAGPESTEVWASARKAFVNAQRYETARKRATDWITYIDAVADTYKRGKKLEERQIRERCELDQGRLERDQRIRDLQNRPETAEDRAFETEFLERCTGPLGLGDDADSGDAAGGGGDDVEVAPEEGASDGAN</sequence>
<feature type="region of interest" description="Disordered" evidence="1">
    <location>
        <begin position="487"/>
        <end position="522"/>
    </location>
</feature>
<evidence type="ECO:0000313" key="2">
    <source>
        <dbReference type="EMBL" id="VAW03437.1"/>
    </source>
</evidence>